<dbReference type="CDD" id="cd02440">
    <property type="entry name" value="AdoMet_MTases"/>
    <property type="match status" value="1"/>
</dbReference>
<sequence length="397" mass="42038">MDVETFRRLLTEPGQALLAEIAQRAGVESDHALGSRLRTVHDGDFVAAAVTQNHLRGLARTKFGDDAARMYFTHDALEQATRASVATHRAQTLRSLGADAVVDLGCGIGSDLIAFARAGIAVRGVDIDPVRVEIARANLAALALPGTVEVGDATTATVAENEVAFFDPARRSARGRVFRLDGLTPPWDLVAQRLAGRAVAKVMPGIGHDDIGDGVRAEWVSERGKLVECCLWGAGFAHPDAGTRVATVLPSGATMSGGGRPEPDGADTGEAGPVGRYLFEPDDAVIRAGLVADLAEQIDGWLPDRHIAYITTDEPADTPFARGYLVLDELPYRTKQLRAALQDLDVGTLTVKKRGVQVVPEDLIAKLRLTGSGSALIVLTRVAGAGRAFLVEPLARP</sequence>
<dbReference type="GO" id="GO:0008168">
    <property type="term" value="F:methyltransferase activity"/>
    <property type="evidence" value="ECO:0007669"/>
    <property type="project" value="UniProtKB-KW"/>
</dbReference>
<evidence type="ECO:0000313" key="5">
    <source>
        <dbReference type="Proteomes" id="UP001432128"/>
    </source>
</evidence>
<dbReference type="PANTHER" id="PTHR14741:SF32">
    <property type="entry name" value="TRIMETHYLGUANOSINE SYNTHASE"/>
    <property type="match status" value="1"/>
</dbReference>
<dbReference type="EMBL" id="CP108021">
    <property type="protein sequence ID" value="WUM19688.1"/>
    <property type="molecule type" value="Genomic_DNA"/>
</dbReference>
<keyword evidence="4" id="KW-0808">Transferase</keyword>
<dbReference type="KEGG" id="whr:OG579_18635"/>
<evidence type="ECO:0000256" key="1">
    <source>
        <dbReference type="SAM" id="MobiDB-lite"/>
    </source>
</evidence>
<organism evidence="4 5">
    <name type="scientific">Williamsia herbipolensis</name>
    <dbReference type="NCBI Taxonomy" id="1603258"/>
    <lineage>
        <taxon>Bacteria</taxon>
        <taxon>Bacillati</taxon>
        <taxon>Actinomycetota</taxon>
        <taxon>Actinomycetes</taxon>
        <taxon>Mycobacteriales</taxon>
        <taxon>Nocardiaceae</taxon>
        <taxon>Williamsia</taxon>
    </lineage>
</organism>
<accession>A0AAU4K0V5</accession>
<evidence type="ECO:0000259" key="3">
    <source>
        <dbReference type="Pfam" id="PF18096"/>
    </source>
</evidence>
<protein>
    <submittedName>
        <fullName evidence="4">Methyltransferase domain-containing protein</fullName>
    </submittedName>
</protein>
<dbReference type="InterPro" id="IPR041497">
    <property type="entry name" value="Thump-like"/>
</dbReference>
<name>A0AAU4K0V5_9NOCA</name>
<keyword evidence="5" id="KW-1185">Reference proteome</keyword>
<feature type="region of interest" description="Disordered" evidence="1">
    <location>
        <begin position="253"/>
        <end position="273"/>
    </location>
</feature>
<proteinExistence type="predicted"/>
<evidence type="ECO:0000313" key="4">
    <source>
        <dbReference type="EMBL" id="WUM19688.1"/>
    </source>
</evidence>
<feature type="domain" description="Methyltransferase" evidence="2">
    <location>
        <begin position="101"/>
        <end position="163"/>
    </location>
</feature>
<gene>
    <name evidence="4" type="ORF">OG579_18635</name>
</gene>
<dbReference type="PANTHER" id="PTHR14741">
    <property type="entry name" value="S-ADENOSYLMETHIONINE-DEPENDENT METHYLTRANSFERASE RELATED"/>
    <property type="match status" value="1"/>
</dbReference>
<evidence type="ECO:0000259" key="2">
    <source>
        <dbReference type="Pfam" id="PF13649"/>
    </source>
</evidence>
<feature type="domain" description="THUMP-like" evidence="3">
    <location>
        <begin position="321"/>
        <end position="393"/>
    </location>
</feature>
<dbReference type="InterPro" id="IPR041698">
    <property type="entry name" value="Methyltransf_25"/>
</dbReference>
<dbReference type="GO" id="GO:0032259">
    <property type="term" value="P:methylation"/>
    <property type="evidence" value="ECO:0007669"/>
    <property type="project" value="UniProtKB-KW"/>
</dbReference>
<dbReference type="RefSeq" id="WP_328857151.1">
    <property type="nucleotide sequence ID" value="NZ_CP108021.1"/>
</dbReference>
<keyword evidence="4" id="KW-0489">Methyltransferase</keyword>
<dbReference type="Gene3D" id="3.40.50.150">
    <property type="entry name" value="Vaccinia Virus protein VP39"/>
    <property type="match status" value="1"/>
</dbReference>
<dbReference type="Pfam" id="PF18096">
    <property type="entry name" value="Thump_like"/>
    <property type="match status" value="1"/>
</dbReference>
<dbReference type="Proteomes" id="UP001432128">
    <property type="component" value="Chromosome"/>
</dbReference>
<dbReference type="SUPFAM" id="SSF53335">
    <property type="entry name" value="S-adenosyl-L-methionine-dependent methyltransferases"/>
    <property type="match status" value="1"/>
</dbReference>
<dbReference type="InterPro" id="IPR029063">
    <property type="entry name" value="SAM-dependent_MTases_sf"/>
</dbReference>
<dbReference type="Pfam" id="PF13649">
    <property type="entry name" value="Methyltransf_25"/>
    <property type="match status" value="1"/>
</dbReference>
<dbReference type="AlphaFoldDB" id="A0AAU4K0V5"/>
<reference evidence="4 5" key="1">
    <citation type="submission" date="2022-10" db="EMBL/GenBank/DDBJ databases">
        <title>The complete genomes of actinobacterial strains from the NBC collection.</title>
        <authorList>
            <person name="Joergensen T.S."/>
            <person name="Alvarez Arevalo M."/>
            <person name="Sterndorff E.B."/>
            <person name="Faurdal D."/>
            <person name="Vuksanovic O."/>
            <person name="Mourched A.-S."/>
            <person name="Charusanti P."/>
            <person name="Shaw S."/>
            <person name="Blin K."/>
            <person name="Weber T."/>
        </authorList>
    </citation>
    <scope>NUCLEOTIDE SEQUENCE [LARGE SCALE GENOMIC DNA]</scope>
    <source>
        <strain evidence="4 5">NBC_00319</strain>
    </source>
</reference>